<evidence type="ECO:0000256" key="2">
    <source>
        <dbReference type="ARBA" id="ARBA00022621"/>
    </source>
</evidence>
<dbReference type="SUPFAM" id="SSF47188">
    <property type="entry name" value="Hemerythrin-like"/>
    <property type="match status" value="1"/>
</dbReference>
<keyword evidence="7" id="KW-1185">Reference proteome</keyword>
<dbReference type="PROSITE" id="PS00550">
    <property type="entry name" value="HEMERYTHRINS"/>
    <property type="match status" value="1"/>
</dbReference>
<keyword evidence="3" id="KW-0479">Metal-binding</keyword>
<evidence type="ECO:0000256" key="3">
    <source>
        <dbReference type="ARBA" id="ARBA00022723"/>
    </source>
</evidence>
<dbReference type="GO" id="GO:0005344">
    <property type="term" value="F:oxygen carrier activity"/>
    <property type="evidence" value="ECO:0007669"/>
    <property type="project" value="UniProtKB-KW"/>
</dbReference>
<comment type="similarity">
    <text evidence="1">Belongs to the hemerythrin family.</text>
</comment>
<evidence type="ECO:0000313" key="7">
    <source>
        <dbReference type="Proteomes" id="UP000094769"/>
    </source>
</evidence>
<evidence type="ECO:0000256" key="4">
    <source>
        <dbReference type="ARBA" id="ARBA00023004"/>
    </source>
</evidence>
<dbReference type="GO" id="GO:0046872">
    <property type="term" value="F:metal ion binding"/>
    <property type="evidence" value="ECO:0007669"/>
    <property type="project" value="UniProtKB-KW"/>
</dbReference>
<dbReference type="InterPro" id="IPR016131">
    <property type="entry name" value="Haemerythrin_Fe_BS"/>
</dbReference>
<organism evidence="6 7">
    <name type="scientific">Candidatus Thiodiazotropha endolucinida</name>
    <dbReference type="NCBI Taxonomy" id="1655433"/>
    <lineage>
        <taxon>Bacteria</taxon>
        <taxon>Pseudomonadati</taxon>
        <taxon>Pseudomonadota</taxon>
        <taxon>Gammaproteobacteria</taxon>
        <taxon>Chromatiales</taxon>
        <taxon>Sedimenticolaceae</taxon>
        <taxon>Candidatus Thiodiazotropha</taxon>
    </lineage>
</organism>
<dbReference type="Gene3D" id="1.20.120.50">
    <property type="entry name" value="Hemerythrin-like"/>
    <property type="match status" value="1"/>
</dbReference>
<evidence type="ECO:0000259" key="5">
    <source>
        <dbReference type="Pfam" id="PF01814"/>
    </source>
</evidence>
<dbReference type="InterPro" id="IPR012827">
    <property type="entry name" value="Hemerythrin_metal-bd"/>
</dbReference>
<dbReference type="Proteomes" id="UP000094769">
    <property type="component" value="Unassembled WGS sequence"/>
</dbReference>
<sequence length="137" mass="16407">MKRFLTWRDDWYLGIDEIDQQHLHLVELINQVADSVMTQNSESSNDGGAMRLVLQLQEETRQHFRDEEAFMRNHEYPQVSSHHREHALLQAELSDLIREIEEGKRRLDIETLTSLKYWLIDHVIESDMDIARYMNSR</sequence>
<evidence type="ECO:0000313" key="6">
    <source>
        <dbReference type="EMBL" id="ODJ89129.1"/>
    </source>
</evidence>
<protein>
    <submittedName>
        <fullName evidence="6">Bacteriohemerythrin</fullName>
    </submittedName>
</protein>
<dbReference type="InterPro" id="IPR035938">
    <property type="entry name" value="Hemerythrin-like_sf"/>
</dbReference>
<dbReference type="InterPro" id="IPR012312">
    <property type="entry name" value="Hemerythrin-like"/>
</dbReference>
<reference evidence="6 7" key="1">
    <citation type="submission" date="2016-06" db="EMBL/GenBank/DDBJ databases">
        <title>Genome sequence of endosymbiont of Candidatus Endolucinida thiodiazotropha.</title>
        <authorList>
            <person name="Poehlein A."/>
            <person name="Koenig S."/>
            <person name="Heiden S.E."/>
            <person name="Thuermer A."/>
            <person name="Voget S."/>
            <person name="Daniel R."/>
            <person name="Markert S."/>
            <person name="Gros O."/>
            <person name="Schweder T."/>
        </authorList>
    </citation>
    <scope>NUCLEOTIDE SEQUENCE [LARGE SCALE GENOMIC DNA]</scope>
    <source>
        <strain evidence="6 7">COS</strain>
    </source>
</reference>
<dbReference type="Pfam" id="PF01814">
    <property type="entry name" value="Hemerythrin"/>
    <property type="match status" value="1"/>
</dbReference>
<comment type="caution">
    <text evidence="6">The sequence shown here is derived from an EMBL/GenBank/DDBJ whole genome shotgun (WGS) entry which is preliminary data.</text>
</comment>
<gene>
    <name evidence="6" type="ORF">CODIS_07420</name>
</gene>
<keyword evidence="2" id="KW-0561">Oxygen transport</keyword>
<proteinExistence type="inferred from homology"/>
<dbReference type="PANTHER" id="PTHR37164">
    <property type="entry name" value="BACTERIOHEMERYTHRIN"/>
    <property type="match status" value="1"/>
</dbReference>
<dbReference type="CDD" id="cd12107">
    <property type="entry name" value="Hemerythrin"/>
    <property type="match status" value="1"/>
</dbReference>
<feature type="domain" description="Hemerythrin-like" evidence="5">
    <location>
        <begin position="14"/>
        <end position="127"/>
    </location>
</feature>
<dbReference type="NCBIfam" id="TIGR02481">
    <property type="entry name" value="hemeryth_dom"/>
    <property type="match status" value="1"/>
</dbReference>
<dbReference type="InterPro" id="IPR050669">
    <property type="entry name" value="Hemerythrin"/>
</dbReference>
<keyword evidence="4" id="KW-0408">Iron</keyword>
<evidence type="ECO:0000256" key="1">
    <source>
        <dbReference type="ARBA" id="ARBA00010587"/>
    </source>
</evidence>
<name>A0A7Z0VP09_9GAMM</name>
<dbReference type="PANTHER" id="PTHR37164:SF1">
    <property type="entry name" value="BACTERIOHEMERYTHRIN"/>
    <property type="match status" value="1"/>
</dbReference>
<keyword evidence="2" id="KW-0813">Transport</keyword>
<dbReference type="OrthoDB" id="1122424at2"/>
<dbReference type="RefSeq" id="WP_069121351.1">
    <property type="nucleotide sequence ID" value="NZ_MARB01000003.1"/>
</dbReference>
<dbReference type="NCBIfam" id="NF033749">
    <property type="entry name" value="bact_hemeryth"/>
    <property type="match status" value="1"/>
</dbReference>
<dbReference type="EMBL" id="MARB01000003">
    <property type="protein sequence ID" value="ODJ89129.1"/>
    <property type="molecule type" value="Genomic_DNA"/>
</dbReference>
<dbReference type="AlphaFoldDB" id="A0A7Z0VP09"/>
<accession>A0A7Z0VP09</accession>